<dbReference type="GeneID" id="115824798"/>
<dbReference type="InterPro" id="IPR000956">
    <property type="entry name" value="Stathmin_fam"/>
</dbReference>
<dbReference type="OrthoDB" id="9940536at2759"/>
<name>A0A6J2WFV9_CHACN</name>
<dbReference type="Proteomes" id="UP000504632">
    <property type="component" value="Chromosome 12"/>
</dbReference>
<keyword evidence="2" id="KW-1185">Reference proteome</keyword>
<gene>
    <name evidence="3" type="primary">stmnd1</name>
</gene>
<evidence type="ECO:0000313" key="3">
    <source>
        <dbReference type="RefSeq" id="XP_030644410.1"/>
    </source>
</evidence>
<feature type="region of interest" description="Disordered" evidence="1">
    <location>
        <begin position="1"/>
        <end position="65"/>
    </location>
</feature>
<sequence>MGCGSSRITVVEPVKNSDLDKDEQNTLHIEAAGGGTRGDSAVSKHTTDSGVGLDAGEGTALPGAVPRLLPPLRAAQSPRLNQESVERPKSSEIMEQLLSQGIIPAQSKTGGSGEAYNIMIDDAERRKRRPPARLESLKIQREQEVTRKEDIDEKMRQVEERRKVREEELKTRLRAKSARPRAVPPAVNQEDDGVETLQAPAPAPPPVPTRTQDPQTRASGAWADSAEDAEDSQSLELEKDFTFQQNDNIEELF</sequence>
<dbReference type="PANTHER" id="PTHR10104">
    <property type="entry name" value="STATHMIN"/>
    <property type="match status" value="1"/>
</dbReference>
<dbReference type="PANTHER" id="PTHR10104:SF20">
    <property type="entry name" value="STATHMIN DOMAIN-CONTAINING PROTEIN 1"/>
    <property type="match status" value="1"/>
</dbReference>
<dbReference type="RefSeq" id="XP_030644410.1">
    <property type="nucleotide sequence ID" value="XM_030788550.1"/>
</dbReference>
<dbReference type="AlphaFoldDB" id="A0A6J2WFV9"/>
<proteinExistence type="predicted"/>
<protein>
    <submittedName>
        <fullName evidence="3">Stathmin domain-containing protein 1</fullName>
    </submittedName>
</protein>
<dbReference type="GO" id="GO:0031110">
    <property type="term" value="P:regulation of microtubule polymerization or depolymerization"/>
    <property type="evidence" value="ECO:0007669"/>
    <property type="project" value="InterPro"/>
</dbReference>
<dbReference type="InParanoid" id="A0A6J2WFV9"/>
<feature type="region of interest" description="Disordered" evidence="1">
    <location>
        <begin position="121"/>
        <end position="253"/>
    </location>
</feature>
<feature type="compositionally biased region" description="Basic and acidic residues" evidence="1">
    <location>
        <begin position="135"/>
        <end position="171"/>
    </location>
</feature>
<dbReference type="CTD" id="401236"/>
<accession>A0A6J2WFV9</accession>
<evidence type="ECO:0000256" key="1">
    <source>
        <dbReference type="SAM" id="MobiDB-lite"/>
    </source>
</evidence>
<evidence type="ECO:0000313" key="2">
    <source>
        <dbReference type="Proteomes" id="UP000504632"/>
    </source>
</evidence>
<organism evidence="2 3">
    <name type="scientific">Chanos chanos</name>
    <name type="common">Milkfish</name>
    <name type="synonym">Mugil chanos</name>
    <dbReference type="NCBI Taxonomy" id="29144"/>
    <lineage>
        <taxon>Eukaryota</taxon>
        <taxon>Metazoa</taxon>
        <taxon>Chordata</taxon>
        <taxon>Craniata</taxon>
        <taxon>Vertebrata</taxon>
        <taxon>Euteleostomi</taxon>
        <taxon>Actinopterygii</taxon>
        <taxon>Neopterygii</taxon>
        <taxon>Teleostei</taxon>
        <taxon>Ostariophysi</taxon>
        <taxon>Gonorynchiformes</taxon>
        <taxon>Chanidae</taxon>
        <taxon>Chanos</taxon>
    </lineage>
</organism>
<feature type="compositionally biased region" description="Basic and acidic residues" evidence="1">
    <location>
        <begin position="15"/>
        <end position="25"/>
    </location>
</feature>
<reference evidence="3" key="1">
    <citation type="submission" date="2025-08" db="UniProtKB">
        <authorList>
            <consortium name="RefSeq"/>
        </authorList>
    </citation>
    <scope>IDENTIFICATION</scope>
</reference>
<feature type="compositionally biased region" description="Low complexity" evidence="1">
    <location>
        <begin position="209"/>
        <end position="224"/>
    </location>
</feature>